<evidence type="ECO:0000256" key="7">
    <source>
        <dbReference type="NCBIfam" id="TIGR00188"/>
    </source>
</evidence>
<comment type="caution">
    <text evidence="8">The sequence shown here is derived from an EMBL/GenBank/DDBJ whole genome shotgun (WGS) entry which is preliminary data.</text>
</comment>
<evidence type="ECO:0000256" key="3">
    <source>
        <dbReference type="ARBA" id="ARBA00022759"/>
    </source>
</evidence>
<dbReference type="InterPro" id="IPR000100">
    <property type="entry name" value="RNase_P"/>
</dbReference>
<comment type="subunit">
    <text evidence="6">Consists of a catalytic RNA component (M1 or rnpB) and a protein subunit.</text>
</comment>
<evidence type="ECO:0000313" key="8">
    <source>
        <dbReference type="EMBL" id="GLR12419.1"/>
    </source>
</evidence>
<protein>
    <recommendedName>
        <fullName evidence="6 7">Ribonuclease P protein component</fullName>
        <shortName evidence="6">RNase P protein</shortName>
        <shortName evidence="6">RNaseP protein</shortName>
        <ecNumber evidence="6 7">3.1.26.5</ecNumber>
    </recommendedName>
    <alternativeName>
        <fullName evidence="6">Protein C5</fullName>
    </alternativeName>
</protein>
<keyword evidence="4 6" id="KW-0378">Hydrolase</keyword>
<keyword evidence="1 6" id="KW-0819">tRNA processing</keyword>
<gene>
    <name evidence="6 8" type="primary">rnpA</name>
    <name evidence="8" type="ORF">GCM10007907_12090</name>
</gene>
<organism evidence="8 9">
    <name type="scientific">Chitinimonas prasina</name>
    <dbReference type="NCBI Taxonomy" id="1434937"/>
    <lineage>
        <taxon>Bacteria</taxon>
        <taxon>Pseudomonadati</taxon>
        <taxon>Pseudomonadota</taxon>
        <taxon>Betaproteobacteria</taxon>
        <taxon>Neisseriales</taxon>
        <taxon>Chitinibacteraceae</taxon>
        <taxon>Chitinimonas</taxon>
    </lineage>
</organism>
<evidence type="ECO:0000256" key="1">
    <source>
        <dbReference type="ARBA" id="ARBA00022694"/>
    </source>
</evidence>
<keyword evidence="3 6" id="KW-0255">Endonuclease</keyword>
<evidence type="ECO:0000313" key="9">
    <source>
        <dbReference type="Proteomes" id="UP001156706"/>
    </source>
</evidence>
<dbReference type="InterPro" id="IPR014721">
    <property type="entry name" value="Ribsml_uS5_D2-typ_fold_subgr"/>
</dbReference>
<name>A0ABQ5YHL1_9NEIS</name>
<accession>A0ABQ5YHL1</accession>
<evidence type="ECO:0000256" key="2">
    <source>
        <dbReference type="ARBA" id="ARBA00022722"/>
    </source>
</evidence>
<dbReference type="SUPFAM" id="SSF54211">
    <property type="entry name" value="Ribosomal protein S5 domain 2-like"/>
    <property type="match status" value="1"/>
</dbReference>
<dbReference type="NCBIfam" id="TIGR00188">
    <property type="entry name" value="rnpA"/>
    <property type="match status" value="1"/>
</dbReference>
<comment type="function">
    <text evidence="6">RNaseP catalyzes the removal of the 5'-leader sequence from pre-tRNA to produce the mature 5'-terminus. It can also cleave other RNA substrates such as 4.5S RNA. The protein component plays an auxiliary but essential role in vivo by binding to the 5'-leader sequence and broadening the substrate specificity of the ribozyme.</text>
</comment>
<dbReference type="PANTHER" id="PTHR33992">
    <property type="entry name" value="RIBONUCLEASE P PROTEIN COMPONENT"/>
    <property type="match status" value="1"/>
</dbReference>
<evidence type="ECO:0000256" key="4">
    <source>
        <dbReference type="ARBA" id="ARBA00022801"/>
    </source>
</evidence>
<reference evidence="9" key="1">
    <citation type="journal article" date="2019" name="Int. J. Syst. Evol. Microbiol.">
        <title>The Global Catalogue of Microorganisms (GCM) 10K type strain sequencing project: providing services to taxonomists for standard genome sequencing and annotation.</title>
        <authorList>
            <consortium name="The Broad Institute Genomics Platform"/>
            <consortium name="The Broad Institute Genome Sequencing Center for Infectious Disease"/>
            <person name="Wu L."/>
            <person name="Ma J."/>
        </authorList>
    </citation>
    <scope>NUCLEOTIDE SEQUENCE [LARGE SCALE GENOMIC DNA]</scope>
    <source>
        <strain evidence="9">NBRC 110044</strain>
    </source>
</reference>
<dbReference type="Proteomes" id="UP001156706">
    <property type="component" value="Unassembled WGS sequence"/>
</dbReference>
<sequence>MTQRFTRQQRLLKTDEFSSVFSLRRIQANAFFQVWIKPNELGKARLGVVVSKKIERRAVGRNFIKRTARELFRREADKLAGLDLIVRAKRSFHRSEAPAARAALLRLFDRFAPCRGS</sequence>
<dbReference type="Gene3D" id="3.30.230.10">
    <property type="match status" value="1"/>
</dbReference>
<dbReference type="EC" id="3.1.26.5" evidence="6 7"/>
<evidence type="ECO:0000256" key="6">
    <source>
        <dbReference type="HAMAP-Rule" id="MF_00227"/>
    </source>
</evidence>
<dbReference type="HAMAP" id="MF_00227">
    <property type="entry name" value="RNase_P"/>
    <property type="match status" value="1"/>
</dbReference>
<keyword evidence="5 6" id="KW-0694">RNA-binding</keyword>
<keyword evidence="9" id="KW-1185">Reference proteome</keyword>
<evidence type="ECO:0000256" key="5">
    <source>
        <dbReference type="ARBA" id="ARBA00022884"/>
    </source>
</evidence>
<proteinExistence type="inferred from homology"/>
<dbReference type="InterPro" id="IPR020568">
    <property type="entry name" value="Ribosomal_Su5_D2-typ_SF"/>
</dbReference>
<comment type="similarity">
    <text evidence="6">Belongs to the RnpA family.</text>
</comment>
<dbReference type="EMBL" id="BSOG01000001">
    <property type="protein sequence ID" value="GLR12419.1"/>
    <property type="molecule type" value="Genomic_DNA"/>
</dbReference>
<dbReference type="PANTHER" id="PTHR33992:SF1">
    <property type="entry name" value="RIBONUCLEASE P PROTEIN COMPONENT"/>
    <property type="match status" value="1"/>
</dbReference>
<comment type="catalytic activity">
    <reaction evidence="6">
        <text>Endonucleolytic cleavage of RNA, removing 5'-extranucleotides from tRNA precursor.</text>
        <dbReference type="EC" id="3.1.26.5"/>
    </reaction>
</comment>
<dbReference type="Pfam" id="PF00825">
    <property type="entry name" value="Ribonuclease_P"/>
    <property type="match status" value="1"/>
</dbReference>
<keyword evidence="2 6" id="KW-0540">Nuclease</keyword>